<dbReference type="RefSeq" id="XP_060453869.1">
    <property type="nucleotide sequence ID" value="XM_060596925.1"/>
</dbReference>
<evidence type="ECO:0000313" key="2">
    <source>
        <dbReference type="EMBL" id="BEI88603.1"/>
    </source>
</evidence>
<dbReference type="EMBL" id="AP028212">
    <property type="protein sequence ID" value="BEI88603.1"/>
    <property type="molecule type" value="Genomic_DNA"/>
</dbReference>
<feature type="domain" description="F-box" evidence="1">
    <location>
        <begin position="33"/>
        <end position="63"/>
    </location>
</feature>
<gene>
    <name evidence="2" type="ORF">CcaverHIS019_0113210</name>
</gene>
<dbReference type="CDD" id="cd09917">
    <property type="entry name" value="F-box_SF"/>
    <property type="match status" value="1"/>
</dbReference>
<evidence type="ECO:0000313" key="3">
    <source>
        <dbReference type="Proteomes" id="UP001233271"/>
    </source>
</evidence>
<dbReference type="GeneID" id="85492474"/>
<dbReference type="Proteomes" id="UP001233271">
    <property type="component" value="Chromosome 1"/>
</dbReference>
<reference evidence="2" key="1">
    <citation type="journal article" date="2023" name="BMC Genomics">
        <title>Chromosome-level genome assemblies of Cutaneotrichosporon spp. (Trichosporonales, Basidiomycota) reveal imbalanced evolution between nucleotide sequences and chromosome synteny.</title>
        <authorList>
            <person name="Kobayashi Y."/>
            <person name="Kayamori A."/>
            <person name="Aoki K."/>
            <person name="Shiwa Y."/>
            <person name="Matsutani M."/>
            <person name="Fujita N."/>
            <person name="Sugita T."/>
            <person name="Iwasaki W."/>
            <person name="Tanaka N."/>
            <person name="Takashima M."/>
        </authorList>
    </citation>
    <scope>NUCLEOTIDE SEQUENCE</scope>
    <source>
        <strain evidence="2">HIS019</strain>
    </source>
</reference>
<dbReference type="InterPro" id="IPR001810">
    <property type="entry name" value="F-box_dom"/>
</dbReference>
<sequence>MIKLDAILDQDPKIVPDKEGDQDTMLDAAVFEHLIRLIFAYAPHKSLIRLRAVSRKFRLMADKRLVADRIIITTLDPYSNSHGVSAEPDALDPYSRLSAPVIVVSPQGRIPAFAGMGQGKVFDPTAHDMSLTRIIDLVGTRTLRPEPRRITCQRFETPLPDACDILAAPSLDLERLTVRFMHNRTCDRETYPPSEGEHRSVAGTPGATVLFSPLPHLFSSLWQAPSLLEWTGGEVELRRAVVNISIHPDDAVPTYVSMMPVDAGEVIWVFHRADKPIADLGEFDVRPQLAPPSEGRIHMLSLLAFNIIMPVSEGDYATIAGLEAFAGWPGWEVGTGEEEWEGIVKKFREMCGGAIRYHRGQLVDVEEALSRITFMTLAELREQIGPERAGIETMVSGSLDESMGFVGRGSEGEHTS</sequence>
<evidence type="ECO:0000259" key="1">
    <source>
        <dbReference type="Pfam" id="PF00646"/>
    </source>
</evidence>
<proteinExistence type="predicted"/>
<protein>
    <recommendedName>
        <fullName evidence="1">F-box domain-containing protein</fullName>
    </recommendedName>
</protein>
<accession>A0AA48IEQ5</accession>
<dbReference type="KEGG" id="ccac:CcaHIS019_0113210"/>
<dbReference type="Pfam" id="PF00646">
    <property type="entry name" value="F-box"/>
    <property type="match status" value="1"/>
</dbReference>
<name>A0AA48IEQ5_9TREE</name>
<organism evidence="2 3">
    <name type="scientific">Cutaneotrichosporon cavernicola</name>
    <dbReference type="NCBI Taxonomy" id="279322"/>
    <lineage>
        <taxon>Eukaryota</taxon>
        <taxon>Fungi</taxon>
        <taxon>Dikarya</taxon>
        <taxon>Basidiomycota</taxon>
        <taxon>Agaricomycotina</taxon>
        <taxon>Tremellomycetes</taxon>
        <taxon>Trichosporonales</taxon>
        <taxon>Trichosporonaceae</taxon>
        <taxon>Cutaneotrichosporon</taxon>
    </lineage>
</organism>
<keyword evidence="3" id="KW-1185">Reference proteome</keyword>
<dbReference type="AlphaFoldDB" id="A0AA48IEQ5"/>